<dbReference type="EMBL" id="WEGI01000009">
    <property type="protein sequence ID" value="MQY28703.1"/>
    <property type="molecule type" value="Genomic_DNA"/>
</dbReference>
<dbReference type="PROSITE" id="PS51085">
    <property type="entry name" value="2FE2S_FER_2"/>
    <property type="match status" value="1"/>
</dbReference>
<keyword evidence="2" id="KW-0285">Flavoprotein</keyword>
<evidence type="ECO:0000256" key="6">
    <source>
        <dbReference type="ARBA" id="ARBA00023004"/>
    </source>
</evidence>
<dbReference type="AlphaFoldDB" id="A0A7K0DSF7"/>
<dbReference type="CDD" id="cd00207">
    <property type="entry name" value="fer2"/>
    <property type="match status" value="1"/>
</dbReference>
<dbReference type="InterPro" id="IPR012675">
    <property type="entry name" value="Beta-grasp_dom_sf"/>
</dbReference>
<keyword evidence="10" id="KW-0223">Dioxygenase</keyword>
<dbReference type="RefSeq" id="WP_153344865.1">
    <property type="nucleotide sequence ID" value="NZ_WEGI01000009.1"/>
</dbReference>
<evidence type="ECO:0000256" key="7">
    <source>
        <dbReference type="ARBA" id="ARBA00023014"/>
    </source>
</evidence>
<dbReference type="SUPFAM" id="SSF63380">
    <property type="entry name" value="Riboflavin synthase domain-like"/>
    <property type="match status" value="1"/>
</dbReference>
<evidence type="ECO:0000313" key="10">
    <source>
        <dbReference type="EMBL" id="MQY28703.1"/>
    </source>
</evidence>
<dbReference type="Pfam" id="PF00175">
    <property type="entry name" value="NAD_binding_1"/>
    <property type="match status" value="1"/>
</dbReference>
<accession>A0A7K0DSF7</accession>
<organism evidence="10 11">
    <name type="scientific">Nocardia aurantia</name>
    <dbReference type="NCBI Taxonomy" id="2585199"/>
    <lineage>
        <taxon>Bacteria</taxon>
        <taxon>Bacillati</taxon>
        <taxon>Actinomycetota</taxon>
        <taxon>Actinomycetes</taxon>
        <taxon>Mycobacteriales</taxon>
        <taxon>Nocardiaceae</taxon>
        <taxon>Nocardia</taxon>
    </lineage>
</organism>
<dbReference type="EC" id="1.-.-.-" evidence="10"/>
<dbReference type="Gene3D" id="2.40.30.10">
    <property type="entry name" value="Translation factors"/>
    <property type="match status" value="1"/>
</dbReference>
<feature type="domain" description="2Fe-2S ferredoxin-type" evidence="8">
    <location>
        <begin position="232"/>
        <end position="319"/>
    </location>
</feature>
<comment type="cofactor">
    <cofactor evidence="1">
        <name>FAD</name>
        <dbReference type="ChEBI" id="CHEBI:57692"/>
    </cofactor>
</comment>
<dbReference type="InterPro" id="IPR001041">
    <property type="entry name" value="2Fe-2S_ferredoxin-type"/>
</dbReference>
<gene>
    <name evidence="10" type="primary">pobB_4</name>
    <name evidence="10" type="ORF">NRB56_42870</name>
</gene>
<dbReference type="InterPro" id="IPR017927">
    <property type="entry name" value="FAD-bd_FR_type"/>
</dbReference>
<feature type="domain" description="FAD-binding FR-type" evidence="9">
    <location>
        <begin position="5"/>
        <end position="107"/>
    </location>
</feature>
<dbReference type="PANTHER" id="PTHR47354:SF1">
    <property type="entry name" value="CARNITINE MONOOXYGENASE REDUCTASE SUBUNIT"/>
    <property type="match status" value="1"/>
</dbReference>
<dbReference type="GO" id="GO:0046872">
    <property type="term" value="F:metal ion binding"/>
    <property type="evidence" value="ECO:0007669"/>
    <property type="project" value="UniProtKB-KW"/>
</dbReference>
<dbReference type="SUPFAM" id="SSF52343">
    <property type="entry name" value="Ferredoxin reductase-like, C-terminal NADP-linked domain"/>
    <property type="match status" value="1"/>
</dbReference>
<keyword evidence="11" id="KW-1185">Reference proteome</keyword>
<proteinExistence type="predicted"/>
<dbReference type="InterPro" id="IPR050415">
    <property type="entry name" value="MRET"/>
</dbReference>
<dbReference type="GO" id="GO:0051537">
    <property type="term" value="F:2 iron, 2 sulfur cluster binding"/>
    <property type="evidence" value="ECO:0007669"/>
    <property type="project" value="UniProtKB-KW"/>
</dbReference>
<reference evidence="10 11" key="1">
    <citation type="submission" date="2019-10" db="EMBL/GenBank/DDBJ databases">
        <title>Nocardia macrotermitis sp. nov. and Nocardia aurantia sp. nov., isolated from the gut of fungus growing-termite Macrotermes natalensis.</title>
        <authorList>
            <person name="Benndorf R."/>
            <person name="Schwitalla J."/>
            <person name="Martin K."/>
            <person name="De Beer W."/>
            <person name="Kaster A.-K."/>
            <person name="Vollmers J."/>
            <person name="Poulsen M."/>
            <person name="Beemelmanns C."/>
        </authorList>
    </citation>
    <scope>NUCLEOTIDE SEQUENCE [LARGE SCALE GENOMIC DNA]</scope>
    <source>
        <strain evidence="10 11">RB56</strain>
    </source>
</reference>
<dbReference type="PANTHER" id="PTHR47354">
    <property type="entry name" value="NADH OXIDOREDUCTASE HCR"/>
    <property type="match status" value="1"/>
</dbReference>
<evidence type="ECO:0000259" key="9">
    <source>
        <dbReference type="PROSITE" id="PS51384"/>
    </source>
</evidence>
<comment type="caution">
    <text evidence="10">The sequence shown here is derived from an EMBL/GenBank/DDBJ whole genome shotgun (WGS) entry which is preliminary data.</text>
</comment>
<dbReference type="InterPro" id="IPR017938">
    <property type="entry name" value="Riboflavin_synthase-like_b-brl"/>
</dbReference>
<dbReference type="PRINTS" id="PR00409">
    <property type="entry name" value="PHDIOXRDTASE"/>
</dbReference>
<evidence type="ECO:0000256" key="2">
    <source>
        <dbReference type="ARBA" id="ARBA00022630"/>
    </source>
</evidence>
<dbReference type="SUPFAM" id="SSF54292">
    <property type="entry name" value="2Fe-2S ferredoxin-like"/>
    <property type="match status" value="1"/>
</dbReference>
<evidence type="ECO:0000313" key="11">
    <source>
        <dbReference type="Proteomes" id="UP000431401"/>
    </source>
</evidence>
<evidence type="ECO:0000256" key="1">
    <source>
        <dbReference type="ARBA" id="ARBA00001974"/>
    </source>
</evidence>
<dbReference type="Gene3D" id="3.40.50.80">
    <property type="entry name" value="Nucleotide-binding domain of ferredoxin-NADP reductase (FNR) module"/>
    <property type="match status" value="1"/>
</dbReference>
<protein>
    <submittedName>
        <fullName evidence="10">Phenoxybenzoate dioxygenase subunit beta</fullName>
        <ecNumber evidence="10">1.-.-.-</ecNumber>
    </submittedName>
</protein>
<dbReference type="InterPro" id="IPR036010">
    <property type="entry name" value="2Fe-2S_ferredoxin-like_sf"/>
</dbReference>
<keyword evidence="4" id="KW-0479">Metal-binding</keyword>
<keyword evidence="7" id="KW-0411">Iron-sulfur</keyword>
<sequence>MGLETGTLELVVRQLRWEADDVVSVRLEDADGATLPDWTPGAHIDVHLGAGVVRQYSLCGEPADKTGYRVAVLREERSRGGSRYVHDTLRPGQRITISLPRNNFELLAAPNYLFLAGGIGITPILAMIGEAQRRGAEWELHYGGRTRAGLTFADELRAHGDRVHIVSEDREGRLDLPGLLGTPRPDTLVYSCGPEGMLTAVEDFGANWPAGAVRLERFAARARPAEDTAGERPIRVVCGRSGVSAVAAPGRSILDTLEAAGLKLSHSCRDGICGSCETAVLQGVPDHRDDVLSNAERAAGKTMMICVSRALTDELVLDL</sequence>
<evidence type="ECO:0000256" key="5">
    <source>
        <dbReference type="ARBA" id="ARBA00023002"/>
    </source>
</evidence>
<dbReference type="CDD" id="cd06185">
    <property type="entry name" value="PDR_like"/>
    <property type="match status" value="1"/>
</dbReference>
<dbReference type="PROSITE" id="PS00197">
    <property type="entry name" value="2FE2S_FER_1"/>
    <property type="match status" value="1"/>
</dbReference>
<keyword evidence="3" id="KW-0001">2Fe-2S</keyword>
<evidence type="ECO:0000259" key="8">
    <source>
        <dbReference type="PROSITE" id="PS51085"/>
    </source>
</evidence>
<dbReference type="Proteomes" id="UP000431401">
    <property type="component" value="Unassembled WGS sequence"/>
</dbReference>
<keyword evidence="5 10" id="KW-0560">Oxidoreductase</keyword>
<dbReference type="InterPro" id="IPR006058">
    <property type="entry name" value="2Fe2S_fd_BS"/>
</dbReference>
<dbReference type="GO" id="GO:0051213">
    <property type="term" value="F:dioxygenase activity"/>
    <property type="evidence" value="ECO:0007669"/>
    <property type="project" value="UniProtKB-KW"/>
</dbReference>
<dbReference type="InterPro" id="IPR039261">
    <property type="entry name" value="FNR_nucleotide-bd"/>
</dbReference>
<name>A0A7K0DSF7_9NOCA</name>
<dbReference type="Gene3D" id="3.10.20.30">
    <property type="match status" value="1"/>
</dbReference>
<keyword evidence="6" id="KW-0408">Iron</keyword>
<dbReference type="InterPro" id="IPR001433">
    <property type="entry name" value="OxRdtase_FAD/NAD-bd"/>
</dbReference>
<dbReference type="OrthoDB" id="502624at2"/>
<dbReference type="Pfam" id="PF00111">
    <property type="entry name" value="Fer2"/>
    <property type="match status" value="1"/>
</dbReference>
<evidence type="ECO:0000256" key="3">
    <source>
        <dbReference type="ARBA" id="ARBA00022714"/>
    </source>
</evidence>
<evidence type="ECO:0000256" key="4">
    <source>
        <dbReference type="ARBA" id="ARBA00022723"/>
    </source>
</evidence>
<dbReference type="PROSITE" id="PS51384">
    <property type="entry name" value="FAD_FR"/>
    <property type="match status" value="1"/>
</dbReference>